<dbReference type="InterPro" id="IPR008145">
    <property type="entry name" value="GK/Ca_channel_bsu"/>
</dbReference>
<dbReference type="EMBL" id="CP003537">
    <property type="protein sequence ID" value="AGH95754.1"/>
    <property type="molecule type" value="Genomic_DNA"/>
</dbReference>
<protein>
    <recommendedName>
        <fullName evidence="3 9">Guanylate kinase</fullName>
        <ecNumber evidence="2 9">2.7.4.8</ecNumber>
    </recommendedName>
    <alternativeName>
        <fullName evidence="8 9">GMP kinase</fullName>
    </alternativeName>
</protein>
<dbReference type="STRING" id="1184267.A11Q_1538"/>
<evidence type="ECO:0000256" key="9">
    <source>
        <dbReference type="HAMAP-Rule" id="MF_00328"/>
    </source>
</evidence>
<dbReference type="HOGENOM" id="CLU_001715_1_1_7"/>
<dbReference type="GO" id="GO:0004385">
    <property type="term" value="F:GMP kinase activity"/>
    <property type="evidence" value="ECO:0007669"/>
    <property type="project" value="UniProtKB-UniRule"/>
</dbReference>
<dbReference type="NCBIfam" id="TIGR03263">
    <property type="entry name" value="guanyl_kin"/>
    <property type="match status" value="1"/>
</dbReference>
<organism evidence="11 12">
    <name type="scientific">Pseudobdellovibrio exovorus JSS</name>
    <dbReference type="NCBI Taxonomy" id="1184267"/>
    <lineage>
        <taxon>Bacteria</taxon>
        <taxon>Pseudomonadati</taxon>
        <taxon>Bdellovibrionota</taxon>
        <taxon>Bdellovibrionia</taxon>
        <taxon>Bdellovibrionales</taxon>
        <taxon>Pseudobdellovibrionaceae</taxon>
        <taxon>Pseudobdellovibrio</taxon>
    </lineage>
</organism>
<comment type="function">
    <text evidence="9">Essential for recycling GMP and indirectly, cGMP.</text>
</comment>
<dbReference type="SMART" id="SM00072">
    <property type="entry name" value="GuKc"/>
    <property type="match status" value="1"/>
</dbReference>
<keyword evidence="9" id="KW-0963">Cytoplasm</keyword>
<dbReference type="InterPro" id="IPR017665">
    <property type="entry name" value="Guanylate_kinase"/>
</dbReference>
<keyword evidence="5 9" id="KW-0547">Nucleotide-binding</keyword>
<dbReference type="PROSITE" id="PS00856">
    <property type="entry name" value="GUANYLATE_KINASE_1"/>
    <property type="match status" value="1"/>
</dbReference>
<dbReference type="Gene3D" id="3.30.63.10">
    <property type="entry name" value="Guanylate Kinase phosphate binding domain"/>
    <property type="match status" value="1"/>
</dbReference>
<dbReference type="AlphaFoldDB" id="M4VRE6"/>
<comment type="subcellular location">
    <subcellularLocation>
        <location evidence="9">Cytoplasm</location>
    </subcellularLocation>
</comment>
<comment type="catalytic activity">
    <reaction evidence="9">
        <text>GMP + ATP = GDP + ADP</text>
        <dbReference type="Rhea" id="RHEA:20780"/>
        <dbReference type="ChEBI" id="CHEBI:30616"/>
        <dbReference type="ChEBI" id="CHEBI:58115"/>
        <dbReference type="ChEBI" id="CHEBI:58189"/>
        <dbReference type="ChEBI" id="CHEBI:456216"/>
        <dbReference type="EC" id="2.7.4.8"/>
    </reaction>
</comment>
<evidence type="ECO:0000256" key="2">
    <source>
        <dbReference type="ARBA" id="ARBA00012961"/>
    </source>
</evidence>
<evidence type="ECO:0000256" key="1">
    <source>
        <dbReference type="ARBA" id="ARBA00005790"/>
    </source>
</evidence>
<evidence type="ECO:0000256" key="6">
    <source>
        <dbReference type="ARBA" id="ARBA00022777"/>
    </source>
</evidence>
<dbReference type="RefSeq" id="WP_015470244.1">
    <property type="nucleotide sequence ID" value="NC_020813.1"/>
</dbReference>
<dbReference type="GO" id="GO:0005829">
    <property type="term" value="C:cytosol"/>
    <property type="evidence" value="ECO:0007669"/>
    <property type="project" value="TreeGrafter"/>
</dbReference>
<dbReference type="SUPFAM" id="SSF52540">
    <property type="entry name" value="P-loop containing nucleoside triphosphate hydrolases"/>
    <property type="match status" value="1"/>
</dbReference>
<feature type="domain" description="Guanylate kinase-like" evidence="10">
    <location>
        <begin position="3"/>
        <end position="181"/>
    </location>
</feature>
<dbReference type="InterPro" id="IPR027417">
    <property type="entry name" value="P-loop_NTPase"/>
</dbReference>
<evidence type="ECO:0000313" key="11">
    <source>
        <dbReference type="EMBL" id="AGH95754.1"/>
    </source>
</evidence>
<dbReference type="KEGG" id="bex:A11Q_1538"/>
<evidence type="ECO:0000256" key="4">
    <source>
        <dbReference type="ARBA" id="ARBA00022679"/>
    </source>
</evidence>
<dbReference type="CDD" id="cd00071">
    <property type="entry name" value="GMPK"/>
    <property type="match status" value="1"/>
</dbReference>
<dbReference type="HAMAP" id="MF_00328">
    <property type="entry name" value="Guanylate_kinase"/>
    <property type="match status" value="1"/>
</dbReference>
<reference evidence="11 12" key="1">
    <citation type="journal article" date="2013" name="ISME J.">
        <title>By their genes ye shall know them: genomic signatures of predatory bacteria.</title>
        <authorList>
            <person name="Pasternak Z."/>
            <person name="Pietrokovski S."/>
            <person name="Rotem O."/>
            <person name="Gophna U."/>
            <person name="Lurie-Weinberger M.N."/>
            <person name="Jurkevitch E."/>
        </authorList>
    </citation>
    <scope>NUCLEOTIDE SEQUENCE [LARGE SCALE GENOMIC DNA]</scope>
    <source>
        <strain evidence="11 12">JSS</strain>
    </source>
</reference>
<feature type="binding site" evidence="9">
    <location>
        <begin position="10"/>
        <end position="17"/>
    </location>
    <ligand>
        <name>ATP</name>
        <dbReference type="ChEBI" id="CHEBI:30616"/>
    </ligand>
</feature>
<gene>
    <name evidence="9" type="primary">gmk</name>
    <name evidence="11" type="ORF">A11Q_1538</name>
</gene>
<keyword evidence="6 9" id="KW-0418">Kinase</keyword>
<dbReference type="GO" id="GO:0005524">
    <property type="term" value="F:ATP binding"/>
    <property type="evidence" value="ECO:0007669"/>
    <property type="project" value="UniProtKB-UniRule"/>
</dbReference>
<sequence length="185" mass="21521">MKTKMIIVAAPSGAGKSSFVERLAAEDSRLHDIITYTTREMRHHESHGKPYFFISREEFEKKITEGFFIEWAQVHTNMYGTSYEQIQLAWAKDKVVIMDIDIQGVETFKGKFPDAKTVFIMPPSIDELKRRVIKRDGGAPPDLDVRMKNAEKEMKKAHEFDVQIINDDFERSYAEFKKIVENWIA</sequence>
<dbReference type="eggNOG" id="COG0194">
    <property type="taxonomic scope" value="Bacteria"/>
</dbReference>
<evidence type="ECO:0000256" key="7">
    <source>
        <dbReference type="ARBA" id="ARBA00022840"/>
    </source>
</evidence>
<comment type="similarity">
    <text evidence="1 9">Belongs to the guanylate kinase family.</text>
</comment>
<evidence type="ECO:0000256" key="8">
    <source>
        <dbReference type="ARBA" id="ARBA00030128"/>
    </source>
</evidence>
<dbReference type="EC" id="2.7.4.8" evidence="2 9"/>
<evidence type="ECO:0000313" key="12">
    <source>
        <dbReference type="Proteomes" id="UP000012040"/>
    </source>
</evidence>
<dbReference type="PANTHER" id="PTHR23117">
    <property type="entry name" value="GUANYLATE KINASE-RELATED"/>
    <property type="match status" value="1"/>
</dbReference>
<keyword evidence="12" id="KW-1185">Reference proteome</keyword>
<name>M4VRE6_9BACT</name>
<proteinExistence type="inferred from homology"/>
<dbReference type="Proteomes" id="UP000012040">
    <property type="component" value="Chromosome"/>
</dbReference>
<accession>M4VRE6</accession>
<keyword evidence="7 9" id="KW-0067">ATP-binding</keyword>
<dbReference type="Pfam" id="PF00625">
    <property type="entry name" value="Guanylate_kin"/>
    <property type="match status" value="1"/>
</dbReference>
<keyword evidence="4 9" id="KW-0808">Transferase</keyword>
<evidence type="ECO:0000259" key="10">
    <source>
        <dbReference type="PROSITE" id="PS50052"/>
    </source>
</evidence>
<dbReference type="PATRIC" id="fig|1184267.3.peg.1555"/>
<evidence type="ECO:0000256" key="3">
    <source>
        <dbReference type="ARBA" id="ARBA00016296"/>
    </source>
</evidence>
<dbReference type="InterPro" id="IPR020590">
    <property type="entry name" value="Guanylate_kinase_CS"/>
</dbReference>
<dbReference type="OrthoDB" id="5292045at2"/>
<dbReference type="FunFam" id="3.30.63.10:FF:000002">
    <property type="entry name" value="Guanylate kinase 1"/>
    <property type="match status" value="1"/>
</dbReference>
<dbReference type="PROSITE" id="PS50052">
    <property type="entry name" value="GUANYLATE_KINASE_2"/>
    <property type="match status" value="1"/>
</dbReference>
<dbReference type="PANTHER" id="PTHR23117:SF13">
    <property type="entry name" value="GUANYLATE KINASE"/>
    <property type="match status" value="1"/>
</dbReference>
<dbReference type="InterPro" id="IPR008144">
    <property type="entry name" value="Guanylate_kin-like_dom"/>
</dbReference>
<evidence type="ECO:0000256" key="5">
    <source>
        <dbReference type="ARBA" id="ARBA00022741"/>
    </source>
</evidence>
<dbReference type="Gene3D" id="3.40.50.300">
    <property type="entry name" value="P-loop containing nucleotide triphosphate hydrolases"/>
    <property type="match status" value="1"/>
</dbReference>